<proteinExistence type="predicted"/>
<organism evidence="1 2">
    <name type="scientific">Parvicella tangerina</name>
    <dbReference type="NCBI Taxonomy" id="2829795"/>
    <lineage>
        <taxon>Bacteria</taxon>
        <taxon>Pseudomonadati</taxon>
        <taxon>Bacteroidota</taxon>
        <taxon>Flavobacteriia</taxon>
        <taxon>Flavobacteriales</taxon>
        <taxon>Parvicellaceae</taxon>
        <taxon>Parvicella</taxon>
    </lineage>
</organism>
<dbReference type="AlphaFoldDB" id="A0A916JPN4"/>
<sequence length="312" mass="35375">MYFPFLRGKQFELIALRELKDLMSEKSDKVSPIIEPVKLSSTLKSTIKTLSESNINYNVIVNPSVGRFGKKVSEIISLSEEASGGYTNKQYALIIEDSTDYKAIIDTLAETVGGDLNVSLVHYSVRQDIQSILSYTSAKSNVVNNIIHTGQASTRYRREFTQDTLVSLDDFFQMQSKNADYLPVIDSRFSEEHLYFQEEGFKGFSDYLTVGEPYSESGFLPWAVAIHISYKDIDDKIRVKHFVSDSNGDNDDVAGKYLEALDKLIEWYDQTDIDSIGLQEFKSLHERQHFPGLGVLKKLSVMHHIELVLNAI</sequence>
<reference evidence="1" key="1">
    <citation type="submission" date="2021-04" db="EMBL/GenBank/DDBJ databases">
        <authorList>
            <person name="Rodrigo-Torres L."/>
            <person name="Arahal R. D."/>
            <person name="Lucena T."/>
        </authorList>
    </citation>
    <scope>NUCLEOTIDE SEQUENCE</scope>
    <source>
        <strain evidence="1">AS29M-1</strain>
    </source>
</reference>
<name>A0A916JPN4_9FLAO</name>
<keyword evidence="2" id="KW-1185">Reference proteome</keyword>
<gene>
    <name evidence="1" type="ORF">CRYO30217_02983</name>
</gene>
<dbReference type="Proteomes" id="UP000683507">
    <property type="component" value="Chromosome"/>
</dbReference>
<dbReference type="InterPro" id="IPR047727">
    <property type="entry name" value="Sce7725-like"/>
</dbReference>
<dbReference type="EMBL" id="OU015584">
    <property type="protein sequence ID" value="CAG5086032.1"/>
    <property type="molecule type" value="Genomic_DNA"/>
</dbReference>
<dbReference type="NCBIfam" id="NF033831">
    <property type="entry name" value="sce7725_fam"/>
    <property type="match status" value="1"/>
</dbReference>
<dbReference type="RefSeq" id="WP_258543178.1">
    <property type="nucleotide sequence ID" value="NZ_OU015584.1"/>
</dbReference>
<evidence type="ECO:0000313" key="1">
    <source>
        <dbReference type="EMBL" id="CAG5086032.1"/>
    </source>
</evidence>
<evidence type="ECO:0008006" key="3">
    <source>
        <dbReference type="Google" id="ProtNLM"/>
    </source>
</evidence>
<dbReference type="KEGG" id="ptan:CRYO30217_02983"/>
<evidence type="ECO:0000313" key="2">
    <source>
        <dbReference type="Proteomes" id="UP000683507"/>
    </source>
</evidence>
<accession>A0A916JPN4</accession>
<protein>
    <recommendedName>
        <fullName evidence="3">Sce7725 family protein</fullName>
    </recommendedName>
</protein>